<dbReference type="EMBL" id="CAMXCT010002213">
    <property type="protein sequence ID" value="CAI3996468.1"/>
    <property type="molecule type" value="Genomic_DNA"/>
</dbReference>
<dbReference type="InterPro" id="IPR052394">
    <property type="entry name" value="LRR-containing"/>
</dbReference>
<dbReference type="InterPro" id="IPR029063">
    <property type="entry name" value="SAM-dependent_MTases_sf"/>
</dbReference>
<evidence type="ECO:0000313" key="4">
    <source>
        <dbReference type="Proteomes" id="UP001152797"/>
    </source>
</evidence>
<dbReference type="PANTHER" id="PTHR24114:SF2">
    <property type="entry name" value="F-BOX DOMAIN-CONTAINING PROTEIN-RELATED"/>
    <property type="match status" value="1"/>
</dbReference>
<dbReference type="CDD" id="cd02440">
    <property type="entry name" value="AdoMet_MTases"/>
    <property type="match status" value="1"/>
</dbReference>
<protein>
    <submittedName>
        <fullName evidence="3">Leucine-rich repeat-containing protein 74A (Leucine-rich repeat-containing protein 74)</fullName>
    </submittedName>
</protein>
<reference evidence="1" key="1">
    <citation type="submission" date="2022-10" db="EMBL/GenBank/DDBJ databases">
        <authorList>
            <person name="Chen Y."/>
            <person name="Dougan E. K."/>
            <person name="Chan C."/>
            <person name="Rhodes N."/>
            <person name="Thang M."/>
        </authorList>
    </citation>
    <scope>NUCLEOTIDE SEQUENCE</scope>
</reference>
<organism evidence="1">
    <name type="scientific">Cladocopium goreaui</name>
    <dbReference type="NCBI Taxonomy" id="2562237"/>
    <lineage>
        <taxon>Eukaryota</taxon>
        <taxon>Sar</taxon>
        <taxon>Alveolata</taxon>
        <taxon>Dinophyceae</taxon>
        <taxon>Suessiales</taxon>
        <taxon>Symbiodiniaceae</taxon>
        <taxon>Cladocopium</taxon>
    </lineage>
</organism>
<accession>A0A9P1G1I3</accession>
<dbReference type="Pfam" id="PF13516">
    <property type="entry name" value="LRR_6"/>
    <property type="match status" value="2"/>
</dbReference>
<evidence type="ECO:0000313" key="2">
    <source>
        <dbReference type="EMBL" id="CAL1149843.1"/>
    </source>
</evidence>
<reference evidence="2" key="2">
    <citation type="submission" date="2024-04" db="EMBL/GenBank/DDBJ databases">
        <authorList>
            <person name="Chen Y."/>
            <person name="Shah S."/>
            <person name="Dougan E. K."/>
            <person name="Thang M."/>
            <person name="Chan C."/>
        </authorList>
    </citation>
    <scope>NUCLEOTIDE SEQUENCE [LARGE SCALE GENOMIC DNA]</scope>
</reference>
<sequence length="1738" mass="195160">MGRRSRLISAMCVKPTDEQTHDTHDDGPFIDFMLRDVARRGLLNAQQMLAQFANEPLPFIRRVLGADYAAQAVADQALTREQLSWKMLQVLPVSSTQSNGLRAMQEVVKSFRTSKFLHSKVSMYLLHRHFTEAFDRKELRKQTESTFSRHMRLKDFWPQFHVSSRLSNTGIGARALTAPDSLPDVVSKRDKRGRGSKELKDLSALNALNAEKNSKSKKSVPKTPKTMTTLEWKTRAARSHCSAGSWDWLPRLDAAYAQSSEAGRFDARSSYSQYSQYSREAETAEMSEVSRDACGLGDFVKGKAQHFPKLVTQTKSHGALPSIQNGRDGKNLLQKSKFQRPWEAGQLGGKWFASTKKYLNACNREGLLPSTDPFVTGHSDCIKAKSQGLADRDVFAICEMLSMGSPVRELDLEGNPAISERAFLYLFQFFIRGNVAPPVGNPLSSPFSLEQTPAPSASRDLEKLNLAGCISIVQDEPFAGLLQLLNSPSLDSLQFLNLSALPLGVKWQVPLCKAIHIHPSIRTLSLADTGLGTRSSGDEDDNTMACVVELLSSKNIVHLDLSWNCFGSVGFDFLGQKLIELGILEKLDLAHCSTLSKKSPWTSSMVHLLEHLRDNKSLRKLNISGNYLDFRAALVLEDSLECNSMLRELDVSNNSLGNPGMRSLLRLLSRSTSGLQYFNFENCSKGAVVNSRSEMQVFRASRPHGRYELDLSRPYDRTLVRMLYKTADRLNVPLDQTFRDITGINWSHPQKSSSGYQIPQTGKMFLTFAMDKVLEERTLQRFKDPDFLSLLQCHYELLRIKPDRSKMVALLAQWKRMDGLAEEQAIMIDALSKDFSLDYTQIFVLCQSRATSWNVIASLQSSLPPGNQLETYMCRRLIPSSCDYVRMLQKSASLFSFNANNPTGHYRLDLSNPIDYSVAEKLAILDNWETALRSRDGKPDVSQLGNFSHCRNVQYSNCPLPRSFTEWIPVEFDVLELDYSSSKRPSNETSAPQAVPLADTVFEQLLRAMLQFVVSSSQAKLQALQQLSDKFFLNCSQLRQLVDLFKESGTRQCVFVCFFNRLVDIQNEKLVRARLAREEQASLMARLGYVSAFPYIQPEQMHIHLHLKNYDERLLMSLLLKLSIKENLSNIRDPHLTNSDGSTDAFVLGVPKTWEQMSNVPKQGVFEADYMCKADDRNVKARKDFAEQFGGWNTHAEEISFVGFLRKVPPDVVSLVSWLLVMTGSLSAAFPFVCPGDQMSSREFEDGCQRNGFTKFKGEEEKHRFQSVFRYMDSRTEGKITVKDWTNLKEVEEEICLSVKEVLSFSCRMFGDPSNAWTVLSDGRETLSLAEWEEAWDSVGYYGNVTEVFRFLQDDTASWSADEFAQMQKPLGFNASIPHDMLNFRAKAQRFMADVQRSEFLPLSTEASSPSVFACKCLRCAEQGLECCEFVVHTEIEGEDDDDELVNLSQEVYRQRPLLPSLQARLASAHPKLEAADMCGNCGCGVMDHEVTPITPEESQVLDVARGLFYPFDLRLCIKQSYKDTACLGLERDGFTYGEVGLLSFLRLLDRVMSLQEDFKQNGLQVNNTQAKNRGVFYDLGCGAGKALVLAALHRIGFDRCVGVELLPGLATAARVLAEQFNRQNSKAPLQIVEGDMEKVSLDSATMVLLNAGSWQEPSLSRLRDRLSEVLPDGGVVVTIRYPLAKAGTGPLEPVEASSHARICGCQCHGERHVCTWRRSADIRPADLPQFARPSSGA</sequence>
<dbReference type="SUPFAM" id="SSF53335">
    <property type="entry name" value="S-adenosyl-L-methionine-dependent methyltransferases"/>
    <property type="match status" value="1"/>
</dbReference>
<dbReference type="PANTHER" id="PTHR24114">
    <property type="entry name" value="LEUCINE RICH REPEAT FAMILY PROTEIN"/>
    <property type="match status" value="1"/>
</dbReference>
<dbReference type="Proteomes" id="UP001152797">
    <property type="component" value="Unassembled WGS sequence"/>
</dbReference>
<comment type="caution">
    <text evidence="1">The sequence shown here is derived from an EMBL/GenBank/DDBJ whole genome shotgun (WGS) entry which is preliminary data.</text>
</comment>
<dbReference type="Gene3D" id="3.40.50.150">
    <property type="entry name" value="Vaccinia Virus protein VP39"/>
    <property type="match status" value="1"/>
</dbReference>
<evidence type="ECO:0000313" key="3">
    <source>
        <dbReference type="EMBL" id="CAL4783780.1"/>
    </source>
</evidence>
<dbReference type="EMBL" id="CAMXCT030002213">
    <property type="protein sequence ID" value="CAL4783780.1"/>
    <property type="molecule type" value="Genomic_DNA"/>
</dbReference>
<name>A0A9P1G1I3_9DINO</name>
<dbReference type="EMBL" id="CAMXCT020002213">
    <property type="protein sequence ID" value="CAL1149843.1"/>
    <property type="molecule type" value="Genomic_DNA"/>
</dbReference>
<proteinExistence type="predicted"/>
<dbReference type="InterPro" id="IPR001611">
    <property type="entry name" value="Leu-rich_rpt"/>
</dbReference>
<evidence type="ECO:0000313" key="1">
    <source>
        <dbReference type="EMBL" id="CAI3996468.1"/>
    </source>
</evidence>
<dbReference type="InterPro" id="IPR032675">
    <property type="entry name" value="LRR_dom_sf"/>
</dbReference>
<gene>
    <name evidence="1" type="ORF">C1SCF055_LOCUS22943</name>
</gene>
<dbReference type="Gene3D" id="3.80.10.10">
    <property type="entry name" value="Ribonuclease Inhibitor"/>
    <property type="match status" value="2"/>
</dbReference>
<dbReference type="OrthoDB" id="120976at2759"/>
<dbReference type="SUPFAM" id="SSF52047">
    <property type="entry name" value="RNI-like"/>
    <property type="match status" value="1"/>
</dbReference>
<keyword evidence="4" id="KW-1185">Reference proteome</keyword>
<dbReference type="SMART" id="SM00368">
    <property type="entry name" value="LRR_RI"/>
    <property type="match status" value="3"/>
</dbReference>